<reference evidence="2" key="1">
    <citation type="submission" date="2022-11" db="EMBL/GenBank/DDBJ databases">
        <title>Lacinutrix neustonica HL-RS19T sp. nov., isolated from the surface microlayer sample of brackish Lake Shihwa.</title>
        <authorList>
            <person name="Choi J.Y."/>
            <person name="Hwang C.Y."/>
        </authorList>
    </citation>
    <scope>NUCLEOTIDE SEQUENCE</scope>
    <source>
        <strain evidence="2">HL-RS19</strain>
    </source>
</reference>
<protein>
    <recommendedName>
        <fullName evidence="4">Tetratricopeptide repeat protein</fullName>
    </recommendedName>
</protein>
<dbReference type="PIRSF" id="PIRSF030959">
    <property type="entry name" value="UCP030959"/>
    <property type="match status" value="1"/>
</dbReference>
<dbReference type="Proteomes" id="UP001164705">
    <property type="component" value="Chromosome"/>
</dbReference>
<dbReference type="AlphaFoldDB" id="A0A9E8N018"/>
<evidence type="ECO:0000256" key="1">
    <source>
        <dbReference type="SAM" id="Phobius"/>
    </source>
</evidence>
<proteinExistence type="predicted"/>
<name>A0A9E8N018_9FLAO</name>
<dbReference type="Gene3D" id="1.25.40.10">
    <property type="entry name" value="Tetratricopeptide repeat domain"/>
    <property type="match status" value="1"/>
</dbReference>
<dbReference type="KEGG" id="lnu:N7U66_07730"/>
<dbReference type="InterPro" id="IPR014562">
    <property type="entry name" value="UCP030959_TPR_rpt-cont"/>
</dbReference>
<dbReference type="EMBL" id="CP113088">
    <property type="protein sequence ID" value="WAC03404.1"/>
    <property type="molecule type" value="Genomic_DNA"/>
</dbReference>
<dbReference type="RefSeq" id="WP_267677985.1">
    <property type="nucleotide sequence ID" value="NZ_CP113088.1"/>
</dbReference>
<evidence type="ECO:0000313" key="3">
    <source>
        <dbReference type="Proteomes" id="UP001164705"/>
    </source>
</evidence>
<sequence>MLLYLTLAFQAFCIYHAIKNRKPYYWIFIILFLSVIGCVIYLVTQVYNKRDASIIQERVTNILVPTKKVKALEKQLEFLDTYQNKVNLADAYFEMKDFYKAIKLYEDAAKDENQNNYYIKAQLVMAHYQTGYYEAAIAYAKTLQEHSEFEKSKAQFTYGLALEKIGRLDAAEAQLKKIDQRYDNYEERLVLAQFFLEREKIEEGKDILIEISEESKHMTKMNKQKYRTTVNEVEKLLKTL</sequence>
<keyword evidence="3" id="KW-1185">Reference proteome</keyword>
<organism evidence="2 3">
    <name type="scientific">Lacinutrix neustonica</name>
    <dbReference type="NCBI Taxonomy" id="2980107"/>
    <lineage>
        <taxon>Bacteria</taxon>
        <taxon>Pseudomonadati</taxon>
        <taxon>Bacteroidota</taxon>
        <taxon>Flavobacteriia</taxon>
        <taxon>Flavobacteriales</taxon>
        <taxon>Flavobacteriaceae</taxon>
        <taxon>Lacinutrix</taxon>
    </lineage>
</organism>
<dbReference type="InterPro" id="IPR011990">
    <property type="entry name" value="TPR-like_helical_dom_sf"/>
</dbReference>
<evidence type="ECO:0000313" key="2">
    <source>
        <dbReference type="EMBL" id="WAC03404.1"/>
    </source>
</evidence>
<keyword evidence="1" id="KW-0472">Membrane</keyword>
<accession>A0A9E8N018</accession>
<feature type="transmembrane region" description="Helical" evidence="1">
    <location>
        <begin position="23"/>
        <end position="43"/>
    </location>
</feature>
<dbReference type="SUPFAM" id="SSF48452">
    <property type="entry name" value="TPR-like"/>
    <property type="match status" value="1"/>
</dbReference>
<gene>
    <name evidence="2" type="ORF">N7U66_07730</name>
</gene>
<keyword evidence="1" id="KW-1133">Transmembrane helix</keyword>
<evidence type="ECO:0008006" key="4">
    <source>
        <dbReference type="Google" id="ProtNLM"/>
    </source>
</evidence>
<keyword evidence="1" id="KW-0812">Transmembrane</keyword>